<dbReference type="AlphaFoldDB" id="Q4V4B0"/>
<organism evidence="1">
    <name type="scientific">Drosophila melanogaster</name>
    <name type="common">Fruit fly</name>
    <dbReference type="NCBI Taxonomy" id="7227"/>
    <lineage>
        <taxon>Eukaryota</taxon>
        <taxon>Metazoa</taxon>
        <taxon>Ecdysozoa</taxon>
        <taxon>Arthropoda</taxon>
        <taxon>Hexapoda</taxon>
        <taxon>Insecta</taxon>
        <taxon>Pterygota</taxon>
        <taxon>Neoptera</taxon>
        <taxon>Endopterygota</taxon>
        <taxon>Diptera</taxon>
        <taxon>Brachycera</taxon>
        <taxon>Muscomorpha</taxon>
        <taxon>Ephydroidea</taxon>
        <taxon>Drosophilidae</taxon>
        <taxon>Drosophila</taxon>
        <taxon>Sophophora</taxon>
    </lineage>
</organism>
<proteinExistence type="evidence at transcript level"/>
<evidence type="ECO:0000313" key="1">
    <source>
        <dbReference type="EMBL" id="AAY55512.1"/>
    </source>
</evidence>
<protein>
    <submittedName>
        <fullName evidence="1">IP03772p</fullName>
    </submittedName>
</protein>
<sequence length="56" mass="6308">MKYILSGEECRHPSHQHFRLGLQCPLVRPSLWQISTHFFLCHSTGTPISSGKAVGM</sequence>
<name>Q4V4B0_DROME</name>
<accession>Q4V4B0</accession>
<dbReference type="EMBL" id="BT023096">
    <property type="protein sequence ID" value="AAY55512.1"/>
    <property type="molecule type" value="mRNA"/>
</dbReference>
<reference evidence="1" key="1">
    <citation type="submission" date="2005-05" db="EMBL/GenBank/DDBJ databases">
        <authorList>
            <person name="Stapleton M."/>
            <person name="Carlson J."/>
            <person name="Chavez C."/>
            <person name="Frise E."/>
            <person name="George R."/>
            <person name="Pacleb J."/>
            <person name="Park S."/>
            <person name="Wan K."/>
            <person name="Yu C."/>
            <person name="Celniker S."/>
        </authorList>
    </citation>
    <scope>NUCLEOTIDE SEQUENCE</scope>
</reference>